<keyword evidence="6" id="KW-0479">Metal-binding</keyword>
<comment type="cofactor">
    <cofactor evidence="2">
        <name>Ni(2+)</name>
        <dbReference type="ChEBI" id="CHEBI:49786"/>
    </cofactor>
</comment>
<dbReference type="FunFam" id="3.40.50.10880:FF:000001">
    <property type="entry name" value="Pantothenate kinase 4"/>
    <property type="match status" value="1"/>
</dbReference>
<evidence type="ECO:0000256" key="6">
    <source>
        <dbReference type="ARBA" id="ARBA00022723"/>
    </source>
</evidence>
<dbReference type="Gene3D" id="3.30.420.510">
    <property type="match status" value="1"/>
</dbReference>
<dbReference type="SUPFAM" id="SSF53067">
    <property type="entry name" value="Actin-like ATPase domain"/>
    <property type="match status" value="2"/>
</dbReference>
<dbReference type="GO" id="GO:0016787">
    <property type="term" value="F:hydrolase activity"/>
    <property type="evidence" value="ECO:0007669"/>
    <property type="project" value="UniProtKB-KW"/>
</dbReference>
<evidence type="ECO:0000313" key="19">
    <source>
        <dbReference type="RefSeq" id="XP_029655779.1"/>
    </source>
</evidence>
<dbReference type="GO" id="GO:0004594">
    <property type="term" value="F:pantothenate kinase activity"/>
    <property type="evidence" value="ECO:0007669"/>
    <property type="project" value="TreeGrafter"/>
</dbReference>
<dbReference type="GO" id="GO:0005634">
    <property type="term" value="C:nucleus"/>
    <property type="evidence" value="ECO:0007669"/>
    <property type="project" value="TreeGrafter"/>
</dbReference>
<evidence type="ECO:0000256" key="4">
    <source>
        <dbReference type="ARBA" id="ARBA00019490"/>
    </source>
</evidence>
<sequence length="804" mass="90172">MSANEKDNNGNAESSSSSVASSTSSSSSWLQRQEESVQTKPIELPSEKVFKNLKNAQRIAIDIGGSLAKIAYCSLVHQKSFLVSEEVPNKSTSIYEVSETDEYVPRLYFIQFETKYIETCIDYIQENLLKSTNALKTKSIKATGGGSWKHKDLIEKKLGLELLMENEVNCLIKGCNFLLKNIPDEAFIFQRYQDPECKFQGVDSILYPFLLVNIGSGVIITKVESENKYEWVGGTATGGATFWGLGSLLTKGKSFNELLLLAEEGNSQNVDMLVKDIYGLNTTALNLPAELLASSFGKAPYLRHDITDDANYKSADAISSLLFLICNDIGQISSLYAELHHCNKIYFGGGFIRSNPLTMHILSGSIKYWSKTKTEALFLRHEGYLGAVGSFLIGAEEDDDENYVWGENLANNSGLTSPREICNRTKSCTFDSFELECLECELTPCPLILDISSYRPDTVDLTEDSSARNYWLKCFAQVVDKITDQAVKSQDRRNDAMERAEKFKAKYLHRLKELDENPCAYGSLTVRCLLDTIGHFLKEFMFTDAYSQLKLSENELSLRHLANRLDTLDNEKYEGRMYSLVKGVLAGNMFDWGAKQVVDIMETQNFGFAEAMNKIQARPWLVDDFELWVSRRLSGPAYKCAAVFCDNSGADIVLGLFPFVRDLIMDGTKVILCANSRPSLNDILYTELSIIVKRIAELDKVIAQALTNNQLLVMESGQGSPCLDLRLIDKNLANRMLQCETDLIILEGMGRAIHTNYHACFSCDSLKMAIIKNEWLAQRLGGKIFDVIFKFETKCQNIPPSVEK</sequence>
<dbReference type="NCBIfam" id="TIGR00555">
    <property type="entry name" value="panK_eukar"/>
    <property type="match status" value="1"/>
</dbReference>
<evidence type="ECO:0000256" key="9">
    <source>
        <dbReference type="ARBA" id="ARBA00022840"/>
    </source>
</evidence>
<dbReference type="InterPro" id="IPR004567">
    <property type="entry name" value="Type_II_PanK"/>
</dbReference>
<keyword evidence="10" id="KW-0173">Coenzyme A biosynthesis</keyword>
<dbReference type="GO" id="GO:0005829">
    <property type="term" value="C:cytosol"/>
    <property type="evidence" value="ECO:0007669"/>
    <property type="project" value="TreeGrafter"/>
</dbReference>
<evidence type="ECO:0000256" key="2">
    <source>
        <dbReference type="ARBA" id="ARBA00001967"/>
    </source>
</evidence>
<dbReference type="Pfam" id="PF03630">
    <property type="entry name" value="Fumble"/>
    <property type="match status" value="1"/>
</dbReference>
<keyword evidence="11" id="KW-0944">Nitration</keyword>
<comment type="function">
    <text evidence="15">Phosphatase which shows a preference for 4'-phosphopantetheine and its oxidatively damaged forms (sulfonate or S-sulfonate), providing strong indirect evidence that the phosphatase activity pre-empts damage in the coenzyme A (CoA) pathway. Hydrolyzing excess 4'-phosphopantetheine could constitute a directed overflow mechanism to prevent its oxidation to the S-sulfonate, sulfonate, or other forms. Hydrolyzing 4'-phosphopantetheine sulfonate or S-sulfonate would forestall their conversion to inactive forms of CoA and acyl carrier protein. May play a role in the physiological regulation of CoA intracellular levels.</text>
</comment>
<comment type="subunit">
    <text evidence="3">Homodimer. Interacts with PKM.</text>
</comment>
<dbReference type="CDD" id="cd24123">
    <property type="entry name" value="ASKHA_NBD_PanK-II_Pank4"/>
    <property type="match status" value="1"/>
</dbReference>
<dbReference type="InterPro" id="IPR002791">
    <property type="entry name" value="ARMT1-like_metal-bd"/>
</dbReference>
<feature type="domain" description="Damage-control phosphatase ARMT1-like metal-binding" evidence="17">
    <location>
        <begin position="479"/>
        <end position="783"/>
    </location>
</feature>
<evidence type="ECO:0000256" key="15">
    <source>
        <dbReference type="ARBA" id="ARBA00046055"/>
    </source>
</evidence>
<name>A0A6P7TTZ6_9MOLL</name>
<keyword evidence="5" id="KW-0533">Nickel</keyword>
<evidence type="ECO:0000256" key="14">
    <source>
        <dbReference type="ARBA" id="ARBA00032948"/>
    </source>
</evidence>
<gene>
    <name evidence="19" type="primary">LOC115229591</name>
</gene>
<dbReference type="Gene3D" id="3.40.50.10880">
    <property type="entry name" value="Uncharacterised protein PF01937, DUF89, domain 3"/>
    <property type="match status" value="1"/>
</dbReference>
<dbReference type="SUPFAM" id="SSF111321">
    <property type="entry name" value="AF1104-like"/>
    <property type="match status" value="1"/>
</dbReference>
<keyword evidence="8" id="KW-0378">Hydrolase</keyword>
<dbReference type="Pfam" id="PF01937">
    <property type="entry name" value="ARMT1-like_dom"/>
    <property type="match status" value="1"/>
</dbReference>
<comment type="catalytic activity">
    <reaction evidence="13">
        <text>(R)-4'-phospho-S-sulfopantetheine + H2O = (R)-S-sulfopantetheine + phosphate</text>
        <dbReference type="Rhea" id="RHEA:68340"/>
        <dbReference type="ChEBI" id="CHEBI:15377"/>
        <dbReference type="ChEBI" id="CHEBI:43474"/>
        <dbReference type="ChEBI" id="CHEBI:177302"/>
        <dbReference type="ChEBI" id="CHEBI:177303"/>
    </reaction>
    <physiologicalReaction direction="left-to-right" evidence="13">
        <dbReference type="Rhea" id="RHEA:68341"/>
    </physiologicalReaction>
</comment>
<evidence type="ECO:0000256" key="1">
    <source>
        <dbReference type="ARBA" id="ARBA00001936"/>
    </source>
</evidence>
<evidence type="ECO:0000256" key="12">
    <source>
        <dbReference type="ARBA" id="ARBA00023211"/>
    </source>
</evidence>
<protein>
    <recommendedName>
        <fullName evidence="4">4'-phosphopantetheine phosphatase</fullName>
    </recommendedName>
    <alternativeName>
        <fullName evidence="14">Inactive pantothenic acid kinase 4</fullName>
    </alternativeName>
</protein>
<dbReference type="Proteomes" id="UP000515154">
    <property type="component" value="Unplaced"/>
</dbReference>
<dbReference type="RefSeq" id="XP_029655779.1">
    <property type="nucleotide sequence ID" value="XM_029799919.2"/>
</dbReference>
<evidence type="ECO:0000256" key="16">
    <source>
        <dbReference type="SAM" id="MobiDB-lite"/>
    </source>
</evidence>
<dbReference type="InterPro" id="IPR035073">
    <property type="entry name" value="At2g17340_3_helix_bundle"/>
</dbReference>
<evidence type="ECO:0000259" key="17">
    <source>
        <dbReference type="Pfam" id="PF01937"/>
    </source>
</evidence>
<dbReference type="AlphaFoldDB" id="A0A6P7TTZ6"/>
<dbReference type="GO" id="GO:0046872">
    <property type="term" value="F:metal ion binding"/>
    <property type="evidence" value="ECO:0007669"/>
    <property type="project" value="UniProtKB-KW"/>
</dbReference>
<evidence type="ECO:0000256" key="10">
    <source>
        <dbReference type="ARBA" id="ARBA00022993"/>
    </source>
</evidence>
<dbReference type="GO" id="GO:0015937">
    <property type="term" value="P:coenzyme A biosynthetic process"/>
    <property type="evidence" value="ECO:0007669"/>
    <property type="project" value="UniProtKB-KW"/>
</dbReference>
<evidence type="ECO:0000256" key="3">
    <source>
        <dbReference type="ARBA" id="ARBA00011388"/>
    </source>
</evidence>
<evidence type="ECO:0000256" key="13">
    <source>
        <dbReference type="ARBA" id="ARBA00029347"/>
    </source>
</evidence>
<keyword evidence="9" id="KW-0067">ATP-binding</keyword>
<comment type="cofactor">
    <cofactor evidence="1">
        <name>Mn(2+)</name>
        <dbReference type="ChEBI" id="CHEBI:29035"/>
    </cofactor>
</comment>
<proteinExistence type="predicted"/>
<keyword evidence="7" id="KW-0547">Nucleotide-binding</keyword>
<dbReference type="PANTHER" id="PTHR12280">
    <property type="entry name" value="PANTOTHENATE KINASE"/>
    <property type="match status" value="1"/>
</dbReference>
<dbReference type="InterPro" id="IPR036075">
    <property type="entry name" value="ARMT-1-like_metal-bd_sf"/>
</dbReference>
<evidence type="ECO:0000256" key="8">
    <source>
        <dbReference type="ARBA" id="ARBA00022801"/>
    </source>
</evidence>
<keyword evidence="18" id="KW-1185">Reference proteome</keyword>
<evidence type="ECO:0000256" key="5">
    <source>
        <dbReference type="ARBA" id="ARBA00022596"/>
    </source>
</evidence>
<organism evidence="18 19">
    <name type="scientific">Octopus sinensis</name>
    <name type="common">East Asian common octopus</name>
    <dbReference type="NCBI Taxonomy" id="2607531"/>
    <lineage>
        <taxon>Eukaryota</taxon>
        <taxon>Metazoa</taxon>
        <taxon>Spiralia</taxon>
        <taxon>Lophotrochozoa</taxon>
        <taxon>Mollusca</taxon>
        <taxon>Cephalopoda</taxon>
        <taxon>Coleoidea</taxon>
        <taxon>Octopodiformes</taxon>
        <taxon>Octopoda</taxon>
        <taxon>Incirrata</taxon>
        <taxon>Octopodidae</taxon>
        <taxon>Octopus</taxon>
    </lineage>
</organism>
<evidence type="ECO:0000256" key="11">
    <source>
        <dbReference type="ARBA" id="ARBA00023074"/>
    </source>
</evidence>
<feature type="region of interest" description="Disordered" evidence="16">
    <location>
        <begin position="1"/>
        <end position="39"/>
    </location>
</feature>
<dbReference type="PANTHER" id="PTHR12280:SF20">
    <property type="entry name" value="4'-PHOSPHOPANTETHEINE PHOSPHATASE"/>
    <property type="match status" value="1"/>
</dbReference>
<dbReference type="InterPro" id="IPR043129">
    <property type="entry name" value="ATPase_NBD"/>
</dbReference>
<dbReference type="KEGG" id="osn:115229591"/>
<dbReference type="Gene3D" id="3.30.420.40">
    <property type="match status" value="1"/>
</dbReference>
<dbReference type="Gene3D" id="1.20.1700.10">
    <property type="entry name" value="AF1104-like"/>
    <property type="match status" value="1"/>
</dbReference>
<keyword evidence="12" id="KW-0464">Manganese</keyword>
<feature type="compositionally biased region" description="Low complexity" evidence="16">
    <location>
        <begin position="14"/>
        <end position="28"/>
    </location>
</feature>
<dbReference type="GO" id="GO:0005524">
    <property type="term" value="F:ATP binding"/>
    <property type="evidence" value="ECO:0007669"/>
    <property type="project" value="UniProtKB-KW"/>
</dbReference>
<evidence type="ECO:0000313" key="18">
    <source>
        <dbReference type="Proteomes" id="UP000515154"/>
    </source>
</evidence>
<reference evidence="19" key="1">
    <citation type="submission" date="2025-08" db="UniProtKB">
        <authorList>
            <consortium name="RefSeq"/>
        </authorList>
    </citation>
    <scope>IDENTIFICATION</scope>
</reference>
<accession>A0A6P7TTZ6</accession>
<evidence type="ECO:0000256" key="7">
    <source>
        <dbReference type="ARBA" id="ARBA00022741"/>
    </source>
</evidence>